<dbReference type="GO" id="GO:0007179">
    <property type="term" value="P:transforming growth factor beta receptor signaling pathway"/>
    <property type="evidence" value="ECO:0007669"/>
    <property type="project" value="TreeGrafter"/>
</dbReference>
<comment type="subcellular location">
    <subcellularLocation>
        <location evidence="1">Membrane</location>
        <topology evidence="1">Single-pass type I membrane protein</topology>
    </subcellularLocation>
</comment>
<dbReference type="GO" id="GO:0090263">
    <property type="term" value="P:positive regulation of canonical Wnt signaling pathway"/>
    <property type="evidence" value="ECO:0007669"/>
    <property type="project" value="InterPro"/>
</dbReference>
<keyword evidence="14" id="KW-1185">Reference proteome</keyword>
<gene>
    <name evidence="13" type="primary">Bambi</name>
    <name evidence="13" type="ORF">GTO96_0018430</name>
</gene>
<evidence type="ECO:0000313" key="14">
    <source>
        <dbReference type="Proteomes" id="UP000886611"/>
    </source>
</evidence>
<accession>A0A8X7WYH1</accession>
<dbReference type="GO" id="GO:0030512">
    <property type="term" value="P:negative regulation of transforming growth factor beta receptor signaling pathway"/>
    <property type="evidence" value="ECO:0007669"/>
    <property type="project" value="InterPro"/>
</dbReference>
<comment type="caution">
    <text evidence="13">The sequence shown here is derived from an EMBL/GenBank/DDBJ whole genome shotgun (WGS) entry which is preliminary data.</text>
</comment>
<evidence type="ECO:0000259" key="12">
    <source>
        <dbReference type="Pfam" id="PF19337"/>
    </source>
</evidence>
<dbReference type="Pfam" id="PF19337">
    <property type="entry name" value="BAMBI_C"/>
    <property type="match status" value="1"/>
</dbReference>
<keyword evidence="3" id="KW-0732">Signal</keyword>
<evidence type="ECO:0000256" key="5">
    <source>
        <dbReference type="ARBA" id="ARBA00023136"/>
    </source>
</evidence>
<feature type="transmembrane region" description="Helical" evidence="10">
    <location>
        <begin position="176"/>
        <end position="201"/>
    </location>
</feature>
<dbReference type="InterPro" id="IPR045806">
    <property type="entry name" value="BAMBI_C"/>
</dbReference>
<dbReference type="AlphaFoldDB" id="A0A8X7WYH1"/>
<dbReference type="PANTHER" id="PTHR15505">
    <property type="entry name" value="RIIA DOMAIN-CONTAINING PROTEIN 1"/>
    <property type="match status" value="1"/>
</dbReference>
<reference evidence="13 14" key="1">
    <citation type="journal article" date="2021" name="Cell">
        <title>Tracing the genetic footprints of vertebrate landing in non-teleost ray-finned fishes.</title>
        <authorList>
            <person name="Bi X."/>
            <person name="Wang K."/>
            <person name="Yang L."/>
            <person name="Pan H."/>
            <person name="Jiang H."/>
            <person name="Wei Q."/>
            <person name="Fang M."/>
            <person name="Yu H."/>
            <person name="Zhu C."/>
            <person name="Cai Y."/>
            <person name="He Y."/>
            <person name="Gan X."/>
            <person name="Zeng H."/>
            <person name="Yu D."/>
            <person name="Zhu Y."/>
            <person name="Jiang H."/>
            <person name="Qiu Q."/>
            <person name="Yang H."/>
            <person name="Zhang Y.E."/>
            <person name="Wang W."/>
            <person name="Zhu M."/>
            <person name="He S."/>
            <person name="Zhang G."/>
        </authorList>
    </citation>
    <scope>NUCLEOTIDE SEQUENCE [LARGE SCALE GENOMIC DNA]</scope>
    <source>
        <strain evidence="13">Bchr_013</strain>
    </source>
</reference>
<comment type="similarity">
    <text evidence="8">Belongs to the BAMBI family.</text>
</comment>
<dbReference type="InterPro" id="IPR009345">
    <property type="entry name" value="BAMBI"/>
</dbReference>
<keyword evidence="2 10" id="KW-0812">Transmembrane</keyword>
<evidence type="ECO:0000256" key="10">
    <source>
        <dbReference type="SAM" id="Phobius"/>
    </source>
</evidence>
<evidence type="ECO:0000256" key="4">
    <source>
        <dbReference type="ARBA" id="ARBA00022989"/>
    </source>
</evidence>
<proteinExistence type="inferred from homology"/>
<evidence type="ECO:0000256" key="6">
    <source>
        <dbReference type="ARBA" id="ARBA00023180"/>
    </source>
</evidence>
<dbReference type="PANTHER" id="PTHR15505:SF1">
    <property type="entry name" value="BMP AND ACTIVIN MEMBRANE-BOUND INHIBITOR HOMOLOG"/>
    <property type="match status" value="1"/>
</dbReference>
<dbReference type="PIRSF" id="PIRSF037456">
    <property type="entry name" value="BAMBI"/>
    <property type="match status" value="1"/>
</dbReference>
<dbReference type="GO" id="GO:0005109">
    <property type="term" value="F:frizzled binding"/>
    <property type="evidence" value="ECO:0007669"/>
    <property type="project" value="TreeGrafter"/>
</dbReference>
<keyword evidence="6" id="KW-0325">Glycoprotein</keyword>
<dbReference type="EMBL" id="JAATIS010007298">
    <property type="protein sequence ID" value="KAG2458465.1"/>
    <property type="molecule type" value="Genomic_DNA"/>
</dbReference>
<feature type="non-terminal residue" evidence="13">
    <location>
        <position position="288"/>
    </location>
</feature>
<dbReference type="SUPFAM" id="SSF57302">
    <property type="entry name" value="Snake toxin-like"/>
    <property type="match status" value="1"/>
</dbReference>
<dbReference type="Proteomes" id="UP000886611">
    <property type="component" value="Unassembled WGS sequence"/>
</dbReference>
<evidence type="ECO:0000256" key="9">
    <source>
        <dbReference type="ARBA" id="ARBA00073194"/>
    </source>
</evidence>
<feature type="non-terminal residue" evidence="13">
    <location>
        <position position="1"/>
    </location>
</feature>
<name>A0A8X7WYH1_POLSE</name>
<dbReference type="OrthoDB" id="5914644at2759"/>
<evidence type="ECO:0000256" key="2">
    <source>
        <dbReference type="ARBA" id="ARBA00022692"/>
    </source>
</evidence>
<organism evidence="13 14">
    <name type="scientific">Polypterus senegalus</name>
    <name type="common">Senegal bichir</name>
    <dbReference type="NCBI Taxonomy" id="55291"/>
    <lineage>
        <taxon>Eukaryota</taxon>
        <taxon>Metazoa</taxon>
        <taxon>Chordata</taxon>
        <taxon>Craniata</taxon>
        <taxon>Vertebrata</taxon>
        <taxon>Euteleostomi</taxon>
        <taxon>Actinopterygii</taxon>
        <taxon>Polypteriformes</taxon>
        <taxon>Polypteridae</taxon>
        <taxon>Polypterus</taxon>
    </lineage>
</organism>
<keyword evidence="4 10" id="KW-1133">Transmembrane helix</keyword>
<dbReference type="InterPro" id="IPR045860">
    <property type="entry name" value="Snake_toxin-like_sf"/>
</dbReference>
<comment type="function">
    <text evidence="7">Negatively regulates TGF-beta signaling.</text>
</comment>
<dbReference type="Pfam" id="PF06211">
    <property type="entry name" value="BAMBI"/>
    <property type="match status" value="1"/>
</dbReference>
<evidence type="ECO:0000313" key="13">
    <source>
        <dbReference type="EMBL" id="KAG2458465.1"/>
    </source>
</evidence>
<evidence type="ECO:0000256" key="8">
    <source>
        <dbReference type="ARBA" id="ARBA00061218"/>
    </source>
</evidence>
<evidence type="ECO:0000259" key="11">
    <source>
        <dbReference type="Pfam" id="PF06211"/>
    </source>
</evidence>
<dbReference type="CDD" id="cd23576">
    <property type="entry name" value="TFP_LU_ECD_BAMBI"/>
    <property type="match status" value="1"/>
</dbReference>
<dbReference type="InterPro" id="IPR045807">
    <property type="entry name" value="BAMBI_N"/>
</dbReference>
<protein>
    <recommendedName>
        <fullName evidence="9">BMP and activin membrane-bound inhibitor homolog</fullName>
    </recommendedName>
</protein>
<dbReference type="Gene3D" id="2.10.60.10">
    <property type="entry name" value="CD59"/>
    <property type="match status" value="1"/>
</dbReference>
<dbReference type="GO" id="GO:0016020">
    <property type="term" value="C:membrane"/>
    <property type="evidence" value="ECO:0007669"/>
    <property type="project" value="UniProtKB-SubCell"/>
</dbReference>
<evidence type="ECO:0000256" key="3">
    <source>
        <dbReference type="ARBA" id="ARBA00022729"/>
    </source>
</evidence>
<sequence>MQLKIRDRNWNYGALVSEAAWTRIQCTQMDRHSSLISLWLQLELCAMAVLLSKGEIRCYCDAPHCVATGYMCKSELNACFSKLLDPQNTNSPLTHGCLDSIASTTSEMCRAKVTENHAGLSAKLECCHDDMCNYRGLHDVLSHARGDVSDHSTRYQPDSSRNLITRVQDLTSSKELWFRAAVIAVPIAGGLILVLLIMLALRMLRSENKRLQDQRQQMLSRLHYSFHGHHTKKGQVAKLDLECMVPVTGHENCCLTCDKMRQADLANDKILSLVHWGMYSGHGKLEFV</sequence>
<keyword evidence="5 10" id="KW-0472">Membrane</keyword>
<evidence type="ECO:0000256" key="1">
    <source>
        <dbReference type="ARBA" id="ARBA00004479"/>
    </source>
</evidence>
<feature type="domain" description="BMP and activin membrane-bound inhibitor C-terminal" evidence="12">
    <location>
        <begin position="152"/>
        <end position="288"/>
    </location>
</feature>
<dbReference type="FunFam" id="2.10.60.10:FF:000018">
    <property type="entry name" value="BMP and activin membrane-bound inhibitor homolog"/>
    <property type="match status" value="1"/>
</dbReference>
<feature type="domain" description="BMP and activin membrane-bound inhibitor N-terminal" evidence="11">
    <location>
        <begin position="32"/>
        <end position="139"/>
    </location>
</feature>
<evidence type="ECO:0000256" key="7">
    <source>
        <dbReference type="ARBA" id="ARBA00057935"/>
    </source>
</evidence>